<proteinExistence type="predicted"/>
<name>A0A811QJT1_9POAL</name>
<comment type="caution">
    <text evidence="1">The sequence shown here is derived from an EMBL/GenBank/DDBJ whole genome shotgun (WGS) entry which is preliminary data.</text>
</comment>
<dbReference type="AlphaFoldDB" id="A0A811QJT1"/>
<evidence type="ECO:0000313" key="2">
    <source>
        <dbReference type="Proteomes" id="UP000604825"/>
    </source>
</evidence>
<dbReference type="Proteomes" id="UP000604825">
    <property type="component" value="Unassembled WGS sequence"/>
</dbReference>
<protein>
    <submittedName>
        <fullName evidence="1">Uncharacterized protein</fullName>
    </submittedName>
</protein>
<keyword evidence="2" id="KW-1185">Reference proteome</keyword>
<evidence type="ECO:0000313" key="1">
    <source>
        <dbReference type="EMBL" id="CAD6257825.1"/>
    </source>
</evidence>
<gene>
    <name evidence="1" type="ORF">NCGR_LOCUS41308</name>
</gene>
<reference evidence="1" key="1">
    <citation type="submission" date="2020-10" db="EMBL/GenBank/DDBJ databases">
        <authorList>
            <person name="Han B."/>
            <person name="Lu T."/>
            <person name="Zhao Q."/>
            <person name="Huang X."/>
            <person name="Zhao Y."/>
        </authorList>
    </citation>
    <scope>NUCLEOTIDE SEQUENCE</scope>
</reference>
<organism evidence="1 2">
    <name type="scientific">Miscanthus lutarioriparius</name>
    <dbReference type="NCBI Taxonomy" id="422564"/>
    <lineage>
        <taxon>Eukaryota</taxon>
        <taxon>Viridiplantae</taxon>
        <taxon>Streptophyta</taxon>
        <taxon>Embryophyta</taxon>
        <taxon>Tracheophyta</taxon>
        <taxon>Spermatophyta</taxon>
        <taxon>Magnoliopsida</taxon>
        <taxon>Liliopsida</taxon>
        <taxon>Poales</taxon>
        <taxon>Poaceae</taxon>
        <taxon>PACMAD clade</taxon>
        <taxon>Panicoideae</taxon>
        <taxon>Andropogonodae</taxon>
        <taxon>Andropogoneae</taxon>
        <taxon>Saccharinae</taxon>
        <taxon>Miscanthus</taxon>
    </lineage>
</organism>
<dbReference type="EMBL" id="CAJGYO010000010">
    <property type="protein sequence ID" value="CAD6257825.1"/>
    <property type="molecule type" value="Genomic_DNA"/>
</dbReference>
<sequence>MRADGSHSHENDSNEIEKFWVLHLKTLASMLDVLENIIPQMENCKLAANTAENEKTMKGLLGSYYTIVEKLFVILEEIKAGRCVGEIGMPETVGSASRGGSDG</sequence>
<accession>A0A811QJT1</accession>